<feature type="non-terminal residue" evidence="2">
    <location>
        <position position="1"/>
    </location>
</feature>
<feature type="compositionally biased region" description="Pro residues" evidence="1">
    <location>
        <begin position="34"/>
        <end position="45"/>
    </location>
</feature>
<evidence type="ECO:0000256" key="1">
    <source>
        <dbReference type="SAM" id="MobiDB-lite"/>
    </source>
</evidence>
<dbReference type="AlphaFoldDB" id="A0A074RQG5"/>
<reference evidence="2 3" key="1">
    <citation type="submission" date="2013-12" db="EMBL/GenBank/DDBJ databases">
        <authorList>
            <person name="Cubeta M."/>
            <person name="Pakala S."/>
            <person name="Fedorova N."/>
            <person name="Thomas E."/>
            <person name="Dean R."/>
            <person name="Jabaji S."/>
            <person name="Neate S."/>
            <person name="Toda T."/>
            <person name="Tavantzis S."/>
            <person name="Vilgalys R."/>
            <person name="Bharathan N."/>
            <person name="Pakala S."/>
            <person name="Losada L.S."/>
            <person name="Zafar N."/>
            <person name="Nierman W."/>
        </authorList>
    </citation>
    <scope>NUCLEOTIDE SEQUENCE [LARGE SCALE GENOMIC DNA]</scope>
    <source>
        <strain evidence="2 3">123E</strain>
    </source>
</reference>
<feature type="compositionally biased region" description="Pro residues" evidence="1">
    <location>
        <begin position="158"/>
        <end position="180"/>
    </location>
</feature>
<dbReference type="HOGENOM" id="CLU_1499859_0_0_1"/>
<proteinExistence type="predicted"/>
<evidence type="ECO:0000313" key="2">
    <source>
        <dbReference type="EMBL" id="KEP46943.1"/>
    </source>
</evidence>
<accession>A0A074RQG5</accession>
<feature type="compositionally biased region" description="Polar residues" evidence="1">
    <location>
        <begin position="127"/>
        <end position="137"/>
    </location>
</feature>
<gene>
    <name evidence="2" type="ORF">V565_174500</name>
</gene>
<dbReference type="EMBL" id="AZST01000892">
    <property type="protein sequence ID" value="KEP46943.1"/>
    <property type="molecule type" value="Genomic_DNA"/>
</dbReference>
<protein>
    <submittedName>
        <fullName evidence="2">Uncharacterized protein</fullName>
    </submittedName>
</protein>
<feature type="region of interest" description="Disordered" evidence="1">
    <location>
        <begin position="86"/>
        <end position="180"/>
    </location>
</feature>
<dbReference type="PRINTS" id="PR01217">
    <property type="entry name" value="PRICHEXTENSN"/>
</dbReference>
<organism evidence="2 3">
    <name type="scientific">Rhizoctonia solani 123E</name>
    <dbReference type="NCBI Taxonomy" id="1423351"/>
    <lineage>
        <taxon>Eukaryota</taxon>
        <taxon>Fungi</taxon>
        <taxon>Dikarya</taxon>
        <taxon>Basidiomycota</taxon>
        <taxon>Agaricomycotina</taxon>
        <taxon>Agaricomycetes</taxon>
        <taxon>Cantharellales</taxon>
        <taxon>Ceratobasidiaceae</taxon>
        <taxon>Rhizoctonia</taxon>
    </lineage>
</organism>
<dbReference type="Proteomes" id="UP000027456">
    <property type="component" value="Unassembled WGS sequence"/>
</dbReference>
<keyword evidence="3" id="KW-1185">Reference proteome</keyword>
<feature type="region of interest" description="Disordered" evidence="1">
    <location>
        <begin position="1"/>
        <end position="51"/>
    </location>
</feature>
<name>A0A074RQG5_9AGAM</name>
<comment type="caution">
    <text evidence="2">The sequence shown here is derived from an EMBL/GenBank/DDBJ whole genome shotgun (WGS) entry which is preliminary data.</text>
</comment>
<sequence>GRSRAIVSTPSIPRTPTSHHANPHAPIQQQATPYTPPMPRPPPFARPVGYATPNPHLNPPYMAHPPPYVPRPLPYAYNMPYASPVSAHRPSHPHAYPQPGPLHTHPTQLAGALTTHEHAGGPLGYTHTPQTPTSGTHQHMHSPDNTYRIPAPQFQPMFHPPPGPRPPYWFQPHPPGPPGQ</sequence>
<feature type="compositionally biased region" description="Polar residues" evidence="1">
    <location>
        <begin position="1"/>
        <end position="20"/>
    </location>
</feature>
<evidence type="ECO:0000313" key="3">
    <source>
        <dbReference type="Proteomes" id="UP000027456"/>
    </source>
</evidence>